<keyword evidence="4" id="KW-1185">Reference proteome</keyword>
<sequence length="138" mass="15582">MGSRIVTLKLPLCPEPEVNKLATASSAYFWKCHRYRDGNAPGRTRQRKFVVHKDLLVNSCNYFKAALCDGFYQEGVHNTIELEDDDPEAIAVFVGYIYQEKVPKIELLALNGYTPSPSASASAHGRQEVRKLDRGRHE</sequence>
<dbReference type="CDD" id="cd18186">
    <property type="entry name" value="BTB_POZ_ZBTB_KLHL-like"/>
    <property type="match status" value="1"/>
</dbReference>
<gene>
    <name evidence="3" type="ORF">B0H67DRAFT_606174</name>
</gene>
<dbReference type="SUPFAM" id="SSF54695">
    <property type="entry name" value="POZ domain"/>
    <property type="match status" value="1"/>
</dbReference>
<dbReference type="Proteomes" id="UP001172102">
    <property type="component" value="Unassembled WGS sequence"/>
</dbReference>
<evidence type="ECO:0000259" key="2">
    <source>
        <dbReference type="PROSITE" id="PS50097"/>
    </source>
</evidence>
<name>A0AA40E7U6_9PEZI</name>
<evidence type="ECO:0000256" key="1">
    <source>
        <dbReference type="SAM" id="MobiDB-lite"/>
    </source>
</evidence>
<proteinExistence type="predicted"/>
<dbReference type="EMBL" id="JAUKUA010000001">
    <property type="protein sequence ID" value="KAK0731479.1"/>
    <property type="molecule type" value="Genomic_DNA"/>
</dbReference>
<dbReference type="PROSITE" id="PS50097">
    <property type="entry name" value="BTB"/>
    <property type="match status" value="1"/>
</dbReference>
<feature type="region of interest" description="Disordered" evidence="1">
    <location>
        <begin position="116"/>
        <end position="138"/>
    </location>
</feature>
<evidence type="ECO:0000313" key="4">
    <source>
        <dbReference type="Proteomes" id="UP001172102"/>
    </source>
</evidence>
<dbReference type="PANTHER" id="PTHR47843:SF2">
    <property type="entry name" value="BTB DOMAIN-CONTAINING PROTEIN"/>
    <property type="match status" value="1"/>
</dbReference>
<dbReference type="Gene3D" id="3.30.710.10">
    <property type="entry name" value="Potassium Channel Kv1.1, Chain A"/>
    <property type="match status" value="1"/>
</dbReference>
<feature type="compositionally biased region" description="Basic and acidic residues" evidence="1">
    <location>
        <begin position="125"/>
        <end position="138"/>
    </location>
</feature>
<dbReference type="InterPro" id="IPR000210">
    <property type="entry name" value="BTB/POZ_dom"/>
</dbReference>
<feature type="domain" description="BTB" evidence="2">
    <location>
        <begin position="47"/>
        <end position="106"/>
    </location>
</feature>
<dbReference type="InterPro" id="IPR011333">
    <property type="entry name" value="SKP1/BTB/POZ_sf"/>
</dbReference>
<dbReference type="PANTHER" id="PTHR47843">
    <property type="entry name" value="BTB DOMAIN-CONTAINING PROTEIN-RELATED"/>
    <property type="match status" value="1"/>
</dbReference>
<comment type="caution">
    <text evidence="3">The sequence shown here is derived from an EMBL/GenBank/DDBJ whole genome shotgun (WGS) entry which is preliminary data.</text>
</comment>
<reference evidence="3" key="1">
    <citation type="submission" date="2023-06" db="EMBL/GenBank/DDBJ databases">
        <title>Genome-scale phylogeny and comparative genomics of the fungal order Sordariales.</title>
        <authorList>
            <consortium name="Lawrence Berkeley National Laboratory"/>
            <person name="Hensen N."/>
            <person name="Bonometti L."/>
            <person name="Westerberg I."/>
            <person name="Brannstrom I.O."/>
            <person name="Guillou S."/>
            <person name="Cros-Aarteil S."/>
            <person name="Calhoun S."/>
            <person name="Haridas S."/>
            <person name="Kuo A."/>
            <person name="Mondo S."/>
            <person name="Pangilinan J."/>
            <person name="Riley R."/>
            <person name="Labutti K."/>
            <person name="Andreopoulos B."/>
            <person name="Lipzen A."/>
            <person name="Chen C."/>
            <person name="Yanf M."/>
            <person name="Daum C."/>
            <person name="Ng V."/>
            <person name="Clum A."/>
            <person name="Steindorff A."/>
            <person name="Ohm R."/>
            <person name="Martin F."/>
            <person name="Silar P."/>
            <person name="Natvig D."/>
            <person name="Lalanne C."/>
            <person name="Gautier V."/>
            <person name="Ament-Velasquez S.L."/>
            <person name="Kruys A."/>
            <person name="Hutchinson M.I."/>
            <person name="Powell A.J."/>
            <person name="Barry K."/>
            <person name="Miller A.N."/>
            <person name="Grigoriev I.V."/>
            <person name="Debuchy R."/>
            <person name="Gladieux P."/>
            <person name="Thoren M.H."/>
            <person name="Johannesson H."/>
        </authorList>
    </citation>
    <scope>NUCLEOTIDE SEQUENCE</scope>
    <source>
        <strain evidence="3">SMH4607-1</strain>
    </source>
</reference>
<dbReference type="AlphaFoldDB" id="A0AA40E7U6"/>
<accession>A0AA40E7U6</accession>
<organism evidence="3 4">
    <name type="scientific">Lasiosphaeris hirsuta</name>
    <dbReference type="NCBI Taxonomy" id="260670"/>
    <lineage>
        <taxon>Eukaryota</taxon>
        <taxon>Fungi</taxon>
        <taxon>Dikarya</taxon>
        <taxon>Ascomycota</taxon>
        <taxon>Pezizomycotina</taxon>
        <taxon>Sordariomycetes</taxon>
        <taxon>Sordariomycetidae</taxon>
        <taxon>Sordariales</taxon>
        <taxon>Lasiosphaeriaceae</taxon>
        <taxon>Lasiosphaeris</taxon>
    </lineage>
</organism>
<protein>
    <recommendedName>
        <fullName evidence="2">BTB domain-containing protein</fullName>
    </recommendedName>
</protein>
<dbReference type="Pfam" id="PF00651">
    <property type="entry name" value="BTB"/>
    <property type="match status" value="1"/>
</dbReference>
<evidence type="ECO:0000313" key="3">
    <source>
        <dbReference type="EMBL" id="KAK0731479.1"/>
    </source>
</evidence>